<reference evidence="1" key="1">
    <citation type="submission" date="2014-11" db="EMBL/GenBank/DDBJ databases">
        <authorList>
            <person name="Amaro Gonzalez C."/>
        </authorList>
    </citation>
    <scope>NUCLEOTIDE SEQUENCE</scope>
</reference>
<name>A0A0E9U4D8_ANGAN</name>
<organism evidence="1">
    <name type="scientific">Anguilla anguilla</name>
    <name type="common">European freshwater eel</name>
    <name type="synonym">Muraena anguilla</name>
    <dbReference type="NCBI Taxonomy" id="7936"/>
    <lineage>
        <taxon>Eukaryota</taxon>
        <taxon>Metazoa</taxon>
        <taxon>Chordata</taxon>
        <taxon>Craniata</taxon>
        <taxon>Vertebrata</taxon>
        <taxon>Euteleostomi</taxon>
        <taxon>Actinopterygii</taxon>
        <taxon>Neopterygii</taxon>
        <taxon>Teleostei</taxon>
        <taxon>Anguilliformes</taxon>
        <taxon>Anguillidae</taxon>
        <taxon>Anguilla</taxon>
    </lineage>
</organism>
<dbReference type="AlphaFoldDB" id="A0A0E9U4D8"/>
<protein>
    <submittedName>
        <fullName evidence="1">Uncharacterized protein</fullName>
    </submittedName>
</protein>
<evidence type="ECO:0000313" key="1">
    <source>
        <dbReference type="EMBL" id="JAH60749.1"/>
    </source>
</evidence>
<proteinExistence type="predicted"/>
<reference evidence="1" key="2">
    <citation type="journal article" date="2015" name="Fish Shellfish Immunol.">
        <title>Early steps in the European eel (Anguilla anguilla)-Vibrio vulnificus interaction in the gills: Role of the RtxA13 toxin.</title>
        <authorList>
            <person name="Callol A."/>
            <person name="Pajuelo D."/>
            <person name="Ebbesson L."/>
            <person name="Teles M."/>
            <person name="MacKenzie S."/>
            <person name="Amaro C."/>
        </authorList>
    </citation>
    <scope>NUCLEOTIDE SEQUENCE</scope>
</reference>
<accession>A0A0E9U4D8</accession>
<sequence>MLVQEKNSSKFFLKWSHQKKICDSIQLNLST</sequence>
<dbReference type="EMBL" id="GBXM01047828">
    <property type="protein sequence ID" value="JAH60749.1"/>
    <property type="molecule type" value="Transcribed_RNA"/>
</dbReference>